<reference evidence="1" key="1">
    <citation type="submission" date="2015-07" db="EMBL/GenBank/DDBJ databases">
        <title>Adaptation to a free-living lifestyle via gene acquisitions in the diplomonad Trepomonas sp. PC1.</title>
        <authorList>
            <person name="Xu F."/>
            <person name="Jerlstrom-Hultqvist J."/>
            <person name="Kolisko M."/>
            <person name="Simpson A.G.B."/>
            <person name="Roger A.J."/>
            <person name="Svard S.G."/>
            <person name="Andersson J.O."/>
        </authorList>
    </citation>
    <scope>NUCLEOTIDE SEQUENCE</scope>
    <source>
        <strain evidence="1">PC1</strain>
    </source>
</reference>
<feature type="non-terminal residue" evidence="1">
    <location>
        <position position="595"/>
    </location>
</feature>
<organism evidence="1">
    <name type="scientific">Trepomonas sp. PC1</name>
    <dbReference type="NCBI Taxonomy" id="1076344"/>
    <lineage>
        <taxon>Eukaryota</taxon>
        <taxon>Metamonada</taxon>
        <taxon>Diplomonadida</taxon>
        <taxon>Hexamitidae</taxon>
        <taxon>Hexamitinae</taxon>
        <taxon>Trepomonas</taxon>
    </lineage>
</organism>
<accession>A0A146K332</accession>
<feature type="non-terminal residue" evidence="1">
    <location>
        <position position="1"/>
    </location>
</feature>
<dbReference type="EMBL" id="GDID01006585">
    <property type="protein sequence ID" value="JAP90021.1"/>
    <property type="molecule type" value="Transcribed_RNA"/>
</dbReference>
<proteinExistence type="predicted"/>
<name>A0A146K332_9EUKA</name>
<gene>
    <name evidence="1" type="ORF">TPC1_30484</name>
</gene>
<evidence type="ECO:0000313" key="1">
    <source>
        <dbReference type="EMBL" id="JAP90021.1"/>
    </source>
</evidence>
<sequence>VSAAQSIFYAEDKGADLLTVCKKLTAASIATLPNAPVVEDCATYYEIIDFDLNLYQCSVSCTSNFANQNRVCGKPIMSAENPAITAENGLAHPCESTITTILQLTTKDGISSSIRQKTADFYQCLDNYCPSAVPTLNENGICVGELDNCLVDNAKLRVVVPTVGIRYFCMFDAAQCAAAATAEYVCPAVLIAANCISAAPDFTQILDQYSQCIQTETCLYENNQVWIQIYTNELKYSCATNPTLGVFPQNNYILINQTTVTLSNGDLRTVKVYDQVATCASTGQAWQLKYPTVITALADVAQYDAQIYQCAANCGAGDQYILNNKHICVDYRYGTYQISGTWYVASPTYGAKGSCGTYDPTVVATMICMEAADQYYWYSQTDGTYQITKPASGDNCFMDSTTTQSNMNPFYVQPYIVTYQMKCEASSNCPVDDTTNPFQILLPTFTISGTDADPGITAFTHDIGFKCVLKAQGCQGKWQIEYMNGTCIDSSTKCTGGVIKMFDRTFTDGAQSYFRCKNHSCETVTIYSVSSSEWVCYNPDEIIQKECDGDDKIPLQASTLTTLTGMSAANVLLLTQFGVCSTIDRTKIYDDASFD</sequence>
<protein>
    <submittedName>
        <fullName evidence="1">Uncharacterized protein</fullName>
    </submittedName>
</protein>
<dbReference type="AlphaFoldDB" id="A0A146K332"/>